<feature type="compositionally biased region" description="Basic and acidic residues" evidence="1">
    <location>
        <begin position="450"/>
        <end position="464"/>
    </location>
</feature>
<dbReference type="eggNOG" id="ENOG502RH0R">
    <property type="taxonomic scope" value="Eukaryota"/>
</dbReference>
<evidence type="ECO:0008006" key="4">
    <source>
        <dbReference type="Google" id="ProtNLM"/>
    </source>
</evidence>
<dbReference type="EnsemblProtists" id="Phyra80910">
    <property type="protein sequence ID" value="Phyra80910"/>
    <property type="gene ID" value="Phyra80910"/>
</dbReference>
<reference evidence="3" key="1">
    <citation type="journal article" date="2006" name="Science">
        <title>Phytophthora genome sequences uncover evolutionary origins and mechanisms of pathogenesis.</title>
        <authorList>
            <person name="Tyler B.M."/>
            <person name="Tripathy S."/>
            <person name="Zhang X."/>
            <person name="Dehal P."/>
            <person name="Jiang R.H."/>
            <person name="Aerts A."/>
            <person name="Arredondo F.D."/>
            <person name="Baxter L."/>
            <person name="Bensasson D."/>
            <person name="Beynon J.L."/>
            <person name="Chapman J."/>
            <person name="Damasceno C.M."/>
            <person name="Dorrance A.E."/>
            <person name="Dou D."/>
            <person name="Dickerman A.W."/>
            <person name="Dubchak I.L."/>
            <person name="Garbelotto M."/>
            <person name="Gijzen M."/>
            <person name="Gordon S.G."/>
            <person name="Govers F."/>
            <person name="Grunwald N.J."/>
            <person name="Huang W."/>
            <person name="Ivors K.L."/>
            <person name="Jones R.W."/>
            <person name="Kamoun S."/>
            <person name="Krampis K."/>
            <person name="Lamour K.H."/>
            <person name="Lee M.K."/>
            <person name="McDonald W.H."/>
            <person name="Medina M."/>
            <person name="Meijer H.J."/>
            <person name="Nordberg E.K."/>
            <person name="Maclean D.J."/>
            <person name="Ospina-Giraldo M.D."/>
            <person name="Morris P.F."/>
            <person name="Phuntumart V."/>
            <person name="Putnam N.H."/>
            <person name="Rash S."/>
            <person name="Rose J.K."/>
            <person name="Sakihama Y."/>
            <person name="Salamov A.A."/>
            <person name="Savidor A."/>
            <person name="Scheuring C.F."/>
            <person name="Smith B.M."/>
            <person name="Sobral B.W."/>
            <person name="Terry A."/>
            <person name="Torto-Alalibo T.A."/>
            <person name="Win J."/>
            <person name="Xu Z."/>
            <person name="Zhang H."/>
            <person name="Grigoriev I.V."/>
            <person name="Rokhsar D.S."/>
            <person name="Boore J.L."/>
        </authorList>
    </citation>
    <scope>NUCLEOTIDE SEQUENCE [LARGE SCALE GENOMIC DNA]</scope>
    <source>
        <strain evidence="3">Pr102</strain>
    </source>
</reference>
<feature type="region of interest" description="Disordered" evidence="1">
    <location>
        <begin position="429"/>
        <end position="478"/>
    </location>
</feature>
<evidence type="ECO:0000313" key="2">
    <source>
        <dbReference type="EnsemblProtists" id="Phyra80910"/>
    </source>
</evidence>
<keyword evidence="3" id="KW-1185">Reference proteome</keyword>
<dbReference type="PANTHER" id="PTHR46599">
    <property type="entry name" value="PIGGYBAC TRANSPOSABLE ELEMENT-DERIVED PROTEIN 4"/>
    <property type="match status" value="1"/>
</dbReference>
<proteinExistence type="predicted"/>
<reference evidence="2" key="2">
    <citation type="submission" date="2015-06" db="UniProtKB">
        <authorList>
            <consortium name="EnsemblProtists"/>
        </authorList>
    </citation>
    <scope>IDENTIFICATION</scope>
    <source>
        <strain evidence="2">Pr102</strain>
    </source>
</reference>
<accession>H3GUK0</accession>
<evidence type="ECO:0000313" key="3">
    <source>
        <dbReference type="Proteomes" id="UP000005238"/>
    </source>
</evidence>
<feature type="region of interest" description="Disordered" evidence="1">
    <location>
        <begin position="1"/>
        <end position="81"/>
    </location>
</feature>
<dbReference type="Proteomes" id="UP000005238">
    <property type="component" value="Unassembled WGS sequence"/>
</dbReference>
<feature type="compositionally biased region" description="Basic and acidic residues" evidence="1">
    <location>
        <begin position="31"/>
        <end position="40"/>
    </location>
</feature>
<sequence>MTEEGSVHVEQEAKEKGVEVVVDSPPVADLAEEKEAETVVDRPPVTDATETASSIGNQRKRRRAIFEDVSASGESSSDEDVAASELLPMQPQCVVDGDTNLMDAAAYAYIYLDSDEDISVEEDQESCDDDGGSDWDIGELTNDDLEDDGGEDLPESACSSIAHNKTAISMMRTHGWEYEKFGPDPTYEDLYEGPYGPSNSVMAVGDDPLALLFYFMPPKLLPPKRARAIRSQQRRAGQELEELGDIRSRLARVPDIEPWEVLRVMSLLIVRMLIPMRKGIAAHCFDEATLPSRSHYNPTRQFNKDKPHKWGTKVFVATCAETAYCLRPELVRDYHRWMGGVDVHDQLQMQRYSVQLSYKTRKYYKTFFLGLFDMALVNAFIVFRHHKKLNDNRPQGKKRSPKRYAFFEVLLEQLLEVDSAEPYKTIERATTARERTAASPARAAAPPDPAPERTTEMGGHRLDENPDTVDNEQGLQKRQRSCKVCALFKTKPRKYTKYFCPECSTENRRYVSVGG</sequence>
<feature type="compositionally biased region" description="Basic and acidic residues" evidence="1">
    <location>
        <begin position="1"/>
        <end position="18"/>
    </location>
</feature>
<dbReference type="HOGENOM" id="CLU_016076_1_0_1"/>
<dbReference type="AlphaFoldDB" id="H3GUK0"/>
<dbReference type="EMBL" id="DS566051">
    <property type="status" value="NOT_ANNOTATED_CDS"/>
    <property type="molecule type" value="Genomic_DNA"/>
</dbReference>
<dbReference type="VEuPathDB" id="FungiDB:KRP23_14810"/>
<evidence type="ECO:0000256" key="1">
    <source>
        <dbReference type="SAM" id="MobiDB-lite"/>
    </source>
</evidence>
<dbReference type="InParanoid" id="H3GUK0"/>
<dbReference type="PANTHER" id="PTHR46599:SF3">
    <property type="entry name" value="PIGGYBAC TRANSPOSABLE ELEMENT-DERIVED PROTEIN 4"/>
    <property type="match status" value="1"/>
</dbReference>
<name>H3GUK0_PHYRM</name>
<organism evidence="2 3">
    <name type="scientific">Phytophthora ramorum</name>
    <name type="common">Sudden oak death agent</name>
    <dbReference type="NCBI Taxonomy" id="164328"/>
    <lineage>
        <taxon>Eukaryota</taxon>
        <taxon>Sar</taxon>
        <taxon>Stramenopiles</taxon>
        <taxon>Oomycota</taxon>
        <taxon>Peronosporomycetes</taxon>
        <taxon>Peronosporales</taxon>
        <taxon>Peronosporaceae</taxon>
        <taxon>Phytophthora</taxon>
    </lineage>
</organism>
<protein>
    <recommendedName>
        <fullName evidence="4">PiggyBac transposable element-derived protein domain-containing protein</fullName>
    </recommendedName>
</protein>
<feature type="compositionally biased region" description="Polar residues" evidence="1">
    <location>
        <begin position="48"/>
        <end position="57"/>
    </location>
</feature>
<feature type="region of interest" description="Disordered" evidence="1">
    <location>
        <begin position="117"/>
        <end position="153"/>
    </location>
</feature>